<dbReference type="GO" id="GO:0009103">
    <property type="term" value="P:lipopolysaccharide biosynthetic process"/>
    <property type="evidence" value="ECO:0007669"/>
    <property type="project" value="UniProtKB-UniRule"/>
</dbReference>
<protein>
    <recommendedName>
        <fullName evidence="12">Probable 4-amino-4-deoxy-L-arabinose-phosphoundecaprenol flippase subunit ArnE</fullName>
        <shortName evidence="12">L-Ara4N-phosphoundecaprenol flippase subunit ArnE</shortName>
    </recommendedName>
    <alternativeName>
        <fullName evidence="12">Undecaprenyl phosphate-aminoarabinose flippase subunit ArnE</fullName>
    </alternativeName>
</protein>
<keyword evidence="2 12" id="KW-0813">Transport</keyword>
<dbReference type="Pfam" id="PF00892">
    <property type="entry name" value="EamA"/>
    <property type="match status" value="1"/>
</dbReference>
<dbReference type="EMBL" id="CP033893">
    <property type="protein sequence ID" value="QDL32349.1"/>
    <property type="molecule type" value="Genomic_DNA"/>
</dbReference>
<keyword evidence="4 12" id="KW-0444">Lipid biosynthesis</keyword>
<dbReference type="InterPro" id="IPR022883">
    <property type="entry name" value="Flippase_ArnE"/>
</dbReference>
<evidence type="ECO:0000256" key="4">
    <source>
        <dbReference type="ARBA" id="ARBA00022516"/>
    </source>
</evidence>
<sequence length="115" mass="12754">MIVGYLLVLVVSLLTCGGQLCQKQAAQSWQLPPDVRRGVTLRWLLLAVLLLGLGMAVWLNVLQRLPLSLAYPTLSLNFVLVTLAARWLFNEPTTARHWYGVASIMLGILLMSINP</sequence>
<dbReference type="InterPro" id="IPR000390">
    <property type="entry name" value="Small_drug/metabolite_transptr"/>
</dbReference>
<dbReference type="STRING" id="614.XJ20_12970"/>
<evidence type="ECO:0000259" key="13">
    <source>
        <dbReference type="Pfam" id="PF00892"/>
    </source>
</evidence>
<feature type="transmembrane region" description="Helical" evidence="12">
    <location>
        <begin position="69"/>
        <end position="89"/>
    </location>
</feature>
<keyword evidence="5 12" id="KW-0997">Cell inner membrane</keyword>
<evidence type="ECO:0000256" key="3">
    <source>
        <dbReference type="ARBA" id="ARBA00022475"/>
    </source>
</evidence>
<keyword evidence="10 12" id="KW-0443">Lipid metabolism</keyword>
<comment type="subunit">
    <text evidence="12">Heterodimer of ArnE and ArnF.</text>
</comment>
<evidence type="ECO:0000256" key="12">
    <source>
        <dbReference type="HAMAP-Rule" id="MF_01869"/>
    </source>
</evidence>
<keyword evidence="8 12" id="KW-0448">Lipopolysaccharide biosynthesis</keyword>
<evidence type="ECO:0000256" key="11">
    <source>
        <dbReference type="ARBA" id="ARBA00023136"/>
    </source>
</evidence>
<evidence type="ECO:0000256" key="10">
    <source>
        <dbReference type="ARBA" id="ARBA00023098"/>
    </source>
</evidence>
<keyword evidence="6 12" id="KW-0441">Lipid A biosynthesis</keyword>
<evidence type="ECO:0000256" key="9">
    <source>
        <dbReference type="ARBA" id="ARBA00022989"/>
    </source>
</evidence>
<dbReference type="NCBIfam" id="NF011625">
    <property type="entry name" value="PRK15051.1"/>
    <property type="match status" value="1"/>
</dbReference>
<comment type="subcellular location">
    <subcellularLocation>
        <location evidence="12">Cell inner membrane</location>
        <topology evidence="12">Multi-pass membrane protein</topology>
    </subcellularLocation>
    <subcellularLocation>
        <location evidence="1">Cell membrane</location>
        <topology evidence="1">Multi-pass membrane protein</topology>
    </subcellularLocation>
</comment>
<evidence type="ECO:0000256" key="7">
    <source>
        <dbReference type="ARBA" id="ARBA00022692"/>
    </source>
</evidence>
<evidence type="ECO:0000256" key="5">
    <source>
        <dbReference type="ARBA" id="ARBA00022519"/>
    </source>
</evidence>
<comment type="function">
    <text evidence="12">Translocates 4-amino-4-deoxy-L-arabinose-phosphoundecaprenol (alpha-L-Ara4N-phosphoundecaprenol) from the cytoplasmic to the periplasmic side of the inner membrane.</text>
</comment>
<proteinExistence type="inferred from homology"/>
<organism evidence="14 15">
    <name type="scientific">Serratia liquefaciens</name>
    <dbReference type="NCBI Taxonomy" id="614"/>
    <lineage>
        <taxon>Bacteria</taxon>
        <taxon>Pseudomonadati</taxon>
        <taxon>Pseudomonadota</taxon>
        <taxon>Gammaproteobacteria</taxon>
        <taxon>Enterobacterales</taxon>
        <taxon>Yersiniaceae</taxon>
        <taxon>Serratia</taxon>
    </lineage>
</organism>
<comment type="pathway">
    <text evidence="12">Bacterial outer membrane biogenesis; lipopolysaccharide biosynthesis.</text>
</comment>
<dbReference type="FunFam" id="1.10.3730.20:FF:000002">
    <property type="entry name" value="Probable 4-amino-4-deoxy-L-arabinose-phosphoundecaprenol flippase subunit ArnE"/>
    <property type="match status" value="1"/>
</dbReference>
<feature type="transmembrane region" description="Helical" evidence="12">
    <location>
        <begin position="95"/>
        <end position="113"/>
    </location>
</feature>
<evidence type="ECO:0000313" key="14">
    <source>
        <dbReference type="EMBL" id="QDL32349.1"/>
    </source>
</evidence>
<comment type="similarity">
    <text evidence="12">Belongs to the ArnE family.</text>
</comment>
<dbReference type="UniPathway" id="UPA00030"/>
<dbReference type="Proteomes" id="UP000317572">
    <property type="component" value="Chromosome"/>
</dbReference>
<evidence type="ECO:0000256" key="6">
    <source>
        <dbReference type="ARBA" id="ARBA00022556"/>
    </source>
</evidence>
<keyword evidence="11 12" id="KW-0472">Membrane</keyword>
<feature type="domain" description="EamA" evidence="13">
    <location>
        <begin position="29"/>
        <end position="112"/>
    </location>
</feature>
<dbReference type="Gene3D" id="1.10.3730.20">
    <property type="match status" value="1"/>
</dbReference>
<evidence type="ECO:0000256" key="1">
    <source>
        <dbReference type="ARBA" id="ARBA00004651"/>
    </source>
</evidence>
<dbReference type="InterPro" id="IPR000620">
    <property type="entry name" value="EamA_dom"/>
</dbReference>
<name>A0A515CW02_SERLI</name>
<reference evidence="14 15" key="1">
    <citation type="submission" date="2018-11" db="EMBL/GenBank/DDBJ databases">
        <title>The first complete genome of Serratia liquefaciens isolated from metalophyte plant revel distinctness adaptive mechanisms in an extreme habitat.</title>
        <authorList>
            <person name="Caneschi W.L."/>
            <person name="Sanchez A.B."/>
            <person name="Felestrino E.B."/>
            <person name="Assis R.A.B."/>
            <person name="Lemes C.G.C."/>
            <person name="Cordeiro I.F."/>
            <person name="Fonseca N.P."/>
            <person name="Villa M."/>
            <person name="Vieira I.T."/>
            <person name="Moraes L.A."/>
            <person name="Kamino L.H.Y."/>
            <person name="do Carmo F."/>
            <person name="Garcia C.M."/>
            <person name="Almeida N.F."/>
            <person name="Silva R.S."/>
            <person name="Ferro J.A."/>
            <person name="Ferro M.I.T."/>
            <person name="Varani A.M."/>
            <person name="Ferreira R.M."/>
            <person name="dos Santos V.L."/>
            <person name="Silva U.C."/>
            <person name="Setubal J.C."/>
            <person name="Moreira L.M."/>
        </authorList>
    </citation>
    <scope>NUCLEOTIDE SEQUENCE [LARGE SCALE GENOMIC DNA]</scope>
    <source>
        <strain evidence="14 15">FG3</strain>
    </source>
</reference>
<keyword evidence="3 12" id="KW-1003">Cell membrane</keyword>
<dbReference type="GO" id="GO:0005886">
    <property type="term" value="C:plasma membrane"/>
    <property type="evidence" value="ECO:0007669"/>
    <property type="project" value="UniProtKB-SubCell"/>
</dbReference>
<accession>A0A515CW02</accession>
<evidence type="ECO:0000256" key="8">
    <source>
        <dbReference type="ARBA" id="ARBA00022985"/>
    </source>
</evidence>
<dbReference type="InterPro" id="IPR037185">
    <property type="entry name" value="EmrE-like"/>
</dbReference>
<dbReference type="PANTHER" id="PTHR30561">
    <property type="entry name" value="SMR FAMILY PROTON-DEPENDENT DRUG EFFLUX TRANSPORTER SUGE"/>
    <property type="match status" value="1"/>
</dbReference>
<gene>
    <name evidence="12 14" type="primary">arnE</name>
    <name evidence="14" type="ORF">EGO53_11320</name>
</gene>
<keyword evidence="9 12" id="KW-1133">Transmembrane helix</keyword>
<dbReference type="RefSeq" id="WP_048762677.1">
    <property type="nucleotide sequence ID" value="NZ_CAMFJW010000001.1"/>
</dbReference>
<dbReference type="GO" id="GO:0009245">
    <property type="term" value="P:lipid A biosynthetic process"/>
    <property type="evidence" value="ECO:0007669"/>
    <property type="project" value="UniProtKB-UniRule"/>
</dbReference>
<evidence type="ECO:0000256" key="2">
    <source>
        <dbReference type="ARBA" id="ARBA00022448"/>
    </source>
</evidence>
<dbReference type="AlphaFoldDB" id="A0A515CW02"/>
<dbReference type="GO" id="GO:1901505">
    <property type="term" value="F:carbohydrate derivative transmembrane transporter activity"/>
    <property type="evidence" value="ECO:0007669"/>
    <property type="project" value="InterPro"/>
</dbReference>
<keyword evidence="7 12" id="KW-0812">Transmembrane</keyword>
<dbReference type="HAMAP" id="MF_01869">
    <property type="entry name" value="Flippase_ArnE"/>
    <property type="match status" value="1"/>
</dbReference>
<dbReference type="SUPFAM" id="SSF103481">
    <property type="entry name" value="Multidrug resistance efflux transporter EmrE"/>
    <property type="match status" value="1"/>
</dbReference>
<feature type="transmembrane region" description="Helical" evidence="12">
    <location>
        <begin position="42"/>
        <end position="62"/>
    </location>
</feature>
<evidence type="ECO:0000313" key="15">
    <source>
        <dbReference type="Proteomes" id="UP000317572"/>
    </source>
</evidence>
<dbReference type="PANTHER" id="PTHR30561:SF23">
    <property type="entry name" value="4-AMINO-4-DEOXY-L-ARABINOSE-PHOSPHOUNDECAPRENOL FLIPPASE SUBUNIT ARNE-RELATED"/>
    <property type="match status" value="1"/>
</dbReference>